<evidence type="ECO:0000313" key="3">
    <source>
        <dbReference type="Proteomes" id="UP000828390"/>
    </source>
</evidence>
<dbReference type="Proteomes" id="UP000828390">
    <property type="component" value="Unassembled WGS sequence"/>
</dbReference>
<dbReference type="AlphaFoldDB" id="A0A9D4F152"/>
<feature type="region of interest" description="Disordered" evidence="1">
    <location>
        <begin position="84"/>
        <end position="127"/>
    </location>
</feature>
<reference evidence="2" key="2">
    <citation type="submission" date="2020-11" db="EMBL/GenBank/DDBJ databases">
        <authorList>
            <person name="McCartney M.A."/>
            <person name="Auch B."/>
            <person name="Kono T."/>
            <person name="Mallez S."/>
            <person name="Becker A."/>
            <person name="Gohl D.M."/>
            <person name="Silverstein K.A.T."/>
            <person name="Koren S."/>
            <person name="Bechman K.B."/>
            <person name="Herman A."/>
            <person name="Abrahante J.E."/>
            <person name="Garbe J."/>
        </authorList>
    </citation>
    <scope>NUCLEOTIDE SEQUENCE</scope>
    <source>
        <strain evidence="2">Duluth1</strain>
        <tissue evidence="2">Whole animal</tissue>
    </source>
</reference>
<dbReference type="EMBL" id="JAIWYP010000008">
    <property type="protein sequence ID" value="KAH3790494.1"/>
    <property type="molecule type" value="Genomic_DNA"/>
</dbReference>
<sequence length="155" mass="17730">MSNLEEKLNRFIESVDFRLDEINRKLESRHSAEERTYVVVTVRQAYNFCVRWKQGRSLIKRRLTKNTSDFDQDSLETLRAAATLSAAGRSSGGAPEDRYTNRRGFSGSGRGRYGNGQRGAFNGRSQDVFQSFTNRQFPRRQQWEDSYAAADSSGN</sequence>
<organism evidence="2 3">
    <name type="scientific">Dreissena polymorpha</name>
    <name type="common">Zebra mussel</name>
    <name type="synonym">Mytilus polymorpha</name>
    <dbReference type="NCBI Taxonomy" id="45954"/>
    <lineage>
        <taxon>Eukaryota</taxon>
        <taxon>Metazoa</taxon>
        <taxon>Spiralia</taxon>
        <taxon>Lophotrochozoa</taxon>
        <taxon>Mollusca</taxon>
        <taxon>Bivalvia</taxon>
        <taxon>Autobranchia</taxon>
        <taxon>Heteroconchia</taxon>
        <taxon>Euheterodonta</taxon>
        <taxon>Imparidentia</taxon>
        <taxon>Neoheterodontei</taxon>
        <taxon>Myida</taxon>
        <taxon>Dreissenoidea</taxon>
        <taxon>Dreissenidae</taxon>
        <taxon>Dreissena</taxon>
    </lineage>
</organism>
<comment type="caution">
    <text evidence="2">The sequence shown here is derived from an EMBL/GenBank/DDBJ whole genome shotgun (WGS) entry which is preliminary data.</text>
</comment>
<protein>
    <submittedName>
        <fullName evidence="2">Uncharacterized protein</fullName>
    </submittedName>
</protein>
<gene>
    <name evidence="2" type="ORF">DPMN_168696</name>
</gene>
<keyword evidence="3" id="KW-1185">Reference proteome</keyword>
<name>A0A9D4F152_DREPO</name>
<reference evidence="2" key="1">
    <citation type="journal article" date="2019" name="bioRxiv">
        <title>The Genome of the Zebra Mussel, Dreissena polymorpha: A Resource for Invasive Species Research.</title>
        <authorList>
            <person name="McCartney M.A."/>
            <person name="Auch B."/>
            <person name="Kono T."/>
            <person name="Mallez S."/>
            <person name="Zhang Y."/>
            <person name="Obille A."/>
            <person name="Becker A."/>
            <person name="Abrahante J.E."/>
            <person name="Garbe J."/>
            <person name="Badalamenti J.P."/>
            <person name="Herman A."/>
            <person name="Mangelson H."/>
            <person name="Liachko I."/>
            <person name="Sullivan S."/>
            <person name="Sone E.D."/>
            <person name="Koren S."/>
            <person name="Silverstein K.A.T."/>
            <person name="Beckman K.B."/>
            <person name="Gohl D.M."/>
        </authorList>
    </citation>
    <scope>NUCLEOTIDE SEQUENCE</scope>
    <source>
        <strain evidence="2">Duluth1</strain>
        <tissue evidence="2">Whole animal</tissue>
    </source>
</reference>
<feature type="compositionally biased region" description="Gly residues" evidence="1">
    <location>
        <begin position="106"/>
        <end position="117"/>
    </location>
</feature>
<evidence type="ECO:0000313" key="2">
    <source>
        <dbReference type="EMBL" id="KAH3790494.1"/>
    </source>
</evidence>
<proteinExistence type="predicted"/>
<evidence type="ECO:0000256" key="1">
    <source>
        <dbReference type="SAM" id="MobiDB-lite"/>
    </source>
</evidence>
<accession>A0A9D4F152</accession>